<dbReference type="PANTHER" id="PTHR34477">
    <property type="entry name" value="UPF0213 PROTEIN YHBQ"/>
    <property type="match status" value="1"/>
</dbReference>
<dbReference type="Gene3D" id="3.40.1440.10">
    <property type="entry name" value="GIY-YIG endonuclease"/>
    <property type="match status" value="1"/>
</dbReference>
<reference evidence="3 4" key="1">
    <citation type="submission" date="2020-04" db="EMBL/GenBank/DDBJ databases">
        <title>Gordonia sp. nov. TBRC 11910.</title>
        <authorList>
            <person name="Suriyachadkun C."/>
        </authorList>
    </citation>
    <scope>NUCLEOTIDE SEQUENCE [LARGE SCALE GENOMIC DNA]</scope>
    <source>
        <strain evidence="3 4">TBRC 11910</strain>
    </source>
</reference>
<protein>
    <submittedName>
        <fullName evidence="3">GIY-YIG nuclease family protein</fullName>
    </submittedName>
</protein>
<sequence length="108" mass="12496">MTAYTYILRCSDDSFYTGSTANTMEQRVAQHNSIPGGAAYTRRRKPVTLEWYVEHEAIAEAYALEGRIHNWSRGKKQALIDGNIELLSERSRKKRFQSTNRNGRRDDI</sequence>
<dbReference type="CDD" id="cd10456">
    <property type="entry name" value="GIY-YIG_UPF0213"/>
    <property type="match status" value="1"/>
</dbReference>
<dbReference type="EMBL" id="JABBNB010000009">
    <property type="protein sequence ID" value="NMO01615.1"/>
    <property type="molecule type" value="Genomic_DNA"/>
</dbReference>
<comment type="caution">
    <text evidence="3">The sequence shown here is derived from an EMBL/GenBank/DDBJ whole genome shotgun (WGS) entry which is preliminary data.</text>
</comment>
<evidence type="ECO:0000256" key="1">
    <source>
        <dbReference type="ARBA" id="ARBA00007435"/>
    </source>
</evidence>
<dbReference type="InterPro" id="IPR000305">
    <property type="entry name" value="GIY-YIG_endonuc"/>
</dbReference>
<keyword evidence="4" id="KW-1185">Reference proteome</keyword>
<evidence type="ECO:0000259" key="2">
    <source>
        <dbReference type="PROSITE" id="PS50164"/>
    </source>
</evidence>
<accession>A0A848KXN6</accession>
<dbReference type="RefSeq" id="WP_170194130.1">
    <property type="nucleotide sequence ID" value="NZ_JABBNB010000009.1"/>
</dbReference>
<dbReference type="InterPro" id="IPR035901">
    <property type="entry name" value="GIY-YIG_endonuc_sf"/>
</dbReference>
<dbReference type="PROSITE" id="PS50164">
    <property type="entry name" value="GIY_YIG"/>
    <property type="match status" value="1"/>
</dbReference>
<feature type="domain" description="GIY-YIG" evidence="2">
    <location>
        <begin position="1"/>
        <end position="78"/>
    </location>
</feature>
<dbReference type="SUPFAM" id="SSF82771">
    <property type="entry name" value="GIY-YIG endonuclease"/>
    <property type="match status" value="1"/>
</dbReference>
<name>A0A848KXN6_9ACTN</name>
<evidence type="ECO:0000313" key="3">
    <source>
        <dbReference type="EMBL" id="NMO01615.1"/>
    </source>
</evidence>
<dbReference type="InterPro" id="IPR050190">
    <property type="entry name" value="UPF0213_domain"/>
</dbReference>
<dbReference type="Proteomes" id="UP000550729">
    <property type="component" value="Unassembled WGS sequence"/>
</dbReference>
<comment type="similarity">
    <text evidence="1">Belongs to the UPF0213 family.</text>
</comment>
<gene>
    <name evidence="3" type="ORF">HH308_10365</name>
</gene>
<evidence type="ECO:0000313" key="4">
    <source>
        <dbReference type="Proteomes" id="UP000550729"/>
    </source>
</evidence>
<organism evidence="3 4">
    <name type="scientific">Gordonia asplenii</name>
    <dbReference type="NCBI Taxonomy" id="2725283"/>
    <lineage>
        <taxon>Bacteria</taxon>
        <taxon>Bacillati</taxon>
        <taxon>Actinomycetota</taxon>
        <taxon>Actinomycetes</taxon>
        <taxon>Mycobacteriales</taxon>
        <taxon>Gordoniaceae</taxon>
        <taxon>Gordonia</taxon>
    </lineage>
</organism>
<dbReference type="AlphaFoldDB" id="A0A848KXN6"/>
<proteinExistence type="inferred from homology"/>
<dbReference type="PANTHER" id="PTHR34477:SF1">
    <property type="entry name" value="UPF0213 PROTEIN YHBQ"/>
    <property type="match status" value="1"/>
</dbReference>
<dbReference type="Pfam" id="PF01541">
    <property type="entry name" value="GIY-YIG"/>
    <property type="match status" value="1"/>
</dbReference>